<gene>
    <name evidence="3" type="ORF">Pma05_33050</name>
</gene>
<evidence type="ECO:0000313" key="4">
    <source>
        <dbReference type="Proteomes" id="UP000621500"/>
    </source>
</evidence>
<evidence type="ECO:0000313" key="3">
    <source>
        <dbReference type="EMBL" id="GIG96732.1"/>
    </source>
</evidence>
<evidence type="ECO:0000256" key="1">
    <source>
        <dbReference type="ARBA" id="ARBA00043985"/>
    </source>
</evidence>
<comment type="caution">
    <text evidence="3">The sequence shown here is derived from an EMBL/GenBank/DDBJ whole genome shotgun (WGS) entry which is preliminary data.</text>
</comment>
<dbReference type="EMBL" id="BONX01000023">
    <property type="protein sequence ID" value="GIG96732.1"/>
    <property type="molecule type" value="Genomic_DNA"/>
</dbReference>
<name>A0ABQ4EQ06_9ACTN</name>
<reference evidence="3 4" key="1">
    <citation type="submission" date="2021-01" db="EMBL/GenBank/DDBJ databases">
        <title>Whole genome shotgun sequence of Plantactinospora mayteni NBRC 109088.</title>
        <authorList>
            <person name="Komaki H."/>
            <person name="Tamura T."/>
        </authorList>
    </citation>
    <scope>NUCLEOTIDE SEQUENCE [LARGE SCALE GENOMIC DNA]</scope>
    <source>
        <strain evidence="3 4">NBRC 109088</strain>
    </source>
</reference>
<feature type="region of interest" description="Disordered" evidence="2">
    <location>
        <begin position="277"/>
        <end position="324"/>
    </location>
</feature>
<comment type="similarity">
    <text evidence="1">Belongs to the PspA/Vipp/IM30 family.</text>
</comment>
<dbReference type="Proteomes" id="UP000621500">
    <property type="component" value="Unassembled WGS sequence"/>
</dbReference>
<sequence>MPGWRDPGTMEILSRGRLFGPADTATGLMTLRGYREMANPFVKGWRYMMALFGAKIDEYADPKVQIQQAVEEAQRQHQALVQQAAAVIGNQRQLEMRLSRQMSEVERLQGMARQALVLADRARAAGDETEATKYEQSAQTIATQLVAAEQSTEDLKTLHDQAIGAAAQARRAVENNSMILQQKLAERAKLLSQLEQAKMQESVAKSLESMSALAAPGNTPSLDEVRDRIERRYANAMGRAELAGNSVEGRMLEIQKSTLDLAGASRLEQIRSSMAGEKLAGGTATPAVEPAAPAADPAGVARLDEIRASLGRDKQAGGGSSAAS</sequence>
<organism evidence="3 4">
    <name type="scientific">Plantactinospora mayteni</name>
    <dbReference type="NCBI Taxonomy" id="566021"/>
    <lineage>
        <taxon>Bacteria</taxon>
        <taxon>Bacillati</taxon>
        <taxon>Actinomycetota</taxon>
        <taxon>Actinomycetes</taxon>
        <taxon>Micromonosporales</taxon>
        <taxon>Micromonosporaceae</taxon>
        <taxon>Plantactinospora</taxon>
    </lineage>
</organism>
<dbReference type="InterPro" id="IPR007157">
    <property type="entry name" value="PspA_VIPP1"/>
</dbReference>
<keyword evidence="4" id="KW-1185">Reference proteome</keyword>
<dbReference type="Pfam" id="PF04012">
    <property type="entry name" value="PspA_IM30"/>
    <property type="match status" value="1"/>
</dbReference>
<proteinExistence type="inferred from homology"/>
<accession>A0ABQ4EQ06</accession>
<evidence type="ECO:0000256" key="2">
    <source>
        <dbReference type="SAM" id="MobiDB-lite"/>
    </source>
</evidence>
<feature type="compositionally biased region" description="Basic and acidic residues" evidence="2">
    <location>
        <begin position="302"/>
        <end position="315"/>
    </location>
</feature>
<feature type="compositionally biased region" description="Low complexity" evidence="2">
    <location>
        <begin position="280"/>
        <end position="301"/>
    </location>
</feature>
<protein>
    <submittedName>
        <fullName evidence="3">35 kDa protein</fullName>
    </submittedName>
</protein>